<dbReference type="SUPFAM" id="SSF53850">
    <property type="entry name" value="Periplasmic binding protein-like II"/>
    <property type="match status" value="1"/>
</dbReference>
<keyword evidence="4" id="KW-0804">Transcription</keyword>
<keyword evidence="3" id="KW-0238">DNA-binding</keyword>
<dbReference type="InterPro" id="IPR005119">
    <property type="entry name" value="LysR_subst-bd"/>
</dbReference>
<evidence type="ECO:0000313" key="7">
    <source>
        <dbReference type="Proteomes" id="UP000626210"/>
    </source>
</evidence>
<feature type="domain" description="HTH lysR-type" evidence="5">
    <location>
        <begin position="16"/>
        <end position="73"/>
    </location>
</feature>
<dbReference type="Gene3D" id="3.40.190.290">
    <property type="match status" value="1"/>
</dbReference>
<reference evidence="7" key="1">
    <citation type="journal article" date="2019" name="Int. J. Syst. Evol. Microbiol.">
        <title>The Global Catalogue of Microorganisms (GCM) 10K type strain sequencing project: providing services to taxonomists for standard genome sequencing and annotation.</title>
        <authorList>
            <consortium name="The Broad Institute Genomics Platform"/>
            <consortium name="The Broad Institute Genome Sequencing Center for Infectious Disease"/>
            <person name="Wu L."/>
            <person name="Ma J."/>
        </authorList>
    </citation>
    <scope>NUCLEOTIDE SEQUENCE [LARGE SCALE GENOMIC DNA]</scope>
    <source>
        <strain evidence="7">KCTC 23314</strain>
    </source>
</reference>
<dbReference type="RefSeq" id="WP_189685383.1">
    <property type="nucleotide sequence ID" value="NZ_BMYK01000001.1"/>
</dbReference>
<name>A0ABQ3FV97_9BURK</name>
<sequence>MTPPAHLSDAALLLRVRPRQLLLLAALDAERHLGRAAQSMNVTQPAATKLLLQLEESLGEKLFERLARGMRPLPAGEVLIRYARRVLTDFGAVREEMGALRSGLSGALRLAAVPGAVPALLAPALLEYRRRHPQVALAVAVGTSDVVLAQLARGDVDLVLGRLTEGFSEDEFTITPLLEEAMQVVVRKGHPAFARKRLQLHELGDWSWVLQPAGSPQRGRLEAALREAGVHQRLDYIETASTTVTTALVAGSDMAALMPASLAAHYARLGALRVAPITLPIRLPAIDVIVPRARPLSPAAQQFRALLLERR</sequence>
<dbReference type="InterPro" id="IPR050950">
    <property type="entry name" value="HTH-type_LysR_regulators"/>
</dbReference>
<evidence type="ECO:0000256" key="3">
    <source>
        <dbReference type="ARBA" id="ARBA00023125"/>
    </source>
</evidence>
<protein>
    <submittedName>
        <fullName evidence="6">Transcriptional regulator</fullName>
    </submittedName>
</protein>
<dbReference type="SUPFAM" id="SSF46785">
    <property type="entry name" value="Winged helix' DNA-binding domain"/>
    <property type="match status" value="1"/>
</dbReference>
<evidence type="ECO:0000256" key="1">
    <source>
        <dbReference type="ARBA" id="ARBA00009437"/>
    </source>
</evidence>
<dbReference type="PANTHER" id="PTHR30419">
    <property type="entry name" value="HTH-TYPE TRANSCRIPTIONAL REGULATOR YBHD"/>
    <property type="match status" value="1"/>
</dbReference>
<dbReference type="Proteomes" id="UP000626210">
    <property type="component" value="Unassembled WGS sequence"/>
</dbReference>
<dbReference type="PROSITE" id="PS50931">
    <property type="entry name" value="HTH_LYSR"/>
    <property type="match status" value="1"/>
</dbReference>
<keyword evidence="7" id="KW-1185">Reference proteome</keyword>
<evidence type="ECO:0000313" key="6">
    <source>
        <dbReference type="EMBL" id="GHC70260.1"/>
    </source>
</evidence>
<dbReference type="PANTHER" id="PTHR30419:SF8">
    <property type="entry name" value="NITROGEN ASSIMILATION TRANSCRIPTIONAL ACTIVATOR-RELATED"/>
    <property type="match status" value="1"/>
</dbReference>
<dbReference type="InterPro" id="IPR000847">
    <property type="entry name" value="LysR_HTH_N"/>
</dbReference>
<dbReference type="Pfam" id="PF03466">
    <property type="entry name" value="LysR_substrate"/>
    <property type="match status" value="1"/>
</dbReference>
<gene>
    <name evidence="6" type="ORF">GCM10007320_04470</name>
</gene>
<dbReference type="Gene3D" id="1.10.10.10">
    <property type="entry name" value="Winged helix-like DNA-binding domain superfamily/Winged helix DNA-binding domain"/>
    <property type="match status" value="1"/>
</dbReference>
<evidence type="ECO:0000259" key="5">
    <source>
        <dbReference type="PROSITE" id="PS50931"/>
    </source>
</evidence>
<dbReference type="Pfam" id="PF00126">
    <property type="entry name" value="HTH_1"/>
    <property type="match status" value="1"/>
</dbReference>
<evidence type="ECO:0000256" key="4">
    <source>
        <dbReference type="ARBA" id="ARBA00023163"/>
    </source>
</evidence>
<comment type="similarity">
    <text evidence="1">Belongs to the LysR transcriptional regulatory family.</text>
</comment>
<comment type="caution">
    <text evidence="6">The sequence shown here is derived from an EMBL/GenBank/DDBJ whole genome shotgun (WGS) entry which is preliminary data.</text>
</comment>
<proteinExistence type="inferred from homology"/>
<dbReference type="InterPro" id="IPR036390">
    <property type="entry name" value="WH_DNA-bd_sf"/>
</dbReference>
<dbReference type="PRINTS" id="PR00039">
    <property type="entry name" value="HTHLYSR"/>
</dbReference>
<dbReference type="EMBL" id="BMYK01000001">
    <property type="protein sequence ID" value="GHC70260.1"/>
    <property type="molecule type" value="Genomic_DNA"/>
</dbReference>
<dbReference type="InterPro" id="IPR036388">
    <property type="entry name" value="WH-like_DNA-bd_sf"/>
</dbReference>
<evidence type="ECO:0000256" key="2">
    <source>
        <dbReference type="ARBA" id="ARBA00023015"/>
    </source>
</evidence>
<accession>A0ABQ3FV97</accession>
<organism evidence="6 7">
    <name type="scientific">Pseudorhodoferax aquiterrae</name>
    <dbReference type="NCBI Taxonomy" id="747304"/>
    <lineage>
        <taxon>Bacteria</taxon>
        <taxon>Pseudomonadati</taxon>
        <taxon>Pseudomonadota</taxon>
        <taxon>Betaproteobacteria</taxon>
        <taxon>Burkholderiales</taxon>
        <taxon>Comamonadaceae</taxon>
    </lineage>
</organism>
<keyword evidence="2" id="KW-0805">Transcription regulation</keyword>